<dbReference type="KEGG" id="pif:PITG_21165"/>
<name>D0P3Z4_PHYIT</name>
<dbReference type="AlphaFoldDB" id="D0P3Z4"/>
<dbReference type="VEuPathDB" id="FungiDB:PITG_21165"/>
<dbReference type="EMBL" id="DS028446">
    <property type="protein sequence ID" value="EEY62131.1"/>
    <property type="molecule type" value="Genomic_DNA"/>
</dbReference>
<gene>
    <name evidence="2" type="ORF">PITG_21165</name>
</gene>
<dbReference type="RefSeq" id="XP_002894980.1">
    <property type="nucleotide sequence ID" value="XM_002894934.1"/>
</dbReference>
<proteinExistence type="predicted"/>
<dbReference type="Proteomes" id="UP000006643">
    <property type="component" value="Unassembled WGS sequence"/>
</dbReference>
<protein>
    <submittedName>
        <fullName evidence="2">Uncharacterized protein</fullName>
    </submittedName>
</protein>
<dbReference type="eggNOG" id="ENOG502SU38">
    <property type="taxonomic scope" value="Eukaryota"/>
</dbReference>
<feature type="coiled-coil region" evidence="1">
    <location>
        <begin position="349"/>
        <end position="421"/>
    </location>
</feature>
<keyword evidence="3" id="KW-1185">Reference proteome</keyword>
<evidence type="ECO:0000313" key="3">
    <source>
        <dbReference type="Proteomes" id="UP000006643"/>
    </source>
</evidence>
<organism evidence="2 3">
    <name type="scientific">Phytophthora infestans (strain T30-4)</name>
    <name type="common">Potato late blight agent</name>
    <dbReference type="NCBI Taxonomy" id="403677"/>
    <lineage>
        <taxon>Eukaryota</taxon>
        <taxon>Sar</taxon>
        <taxon>Stramenopiles</taxon>
        <taxon>Oomycota</taxon>
        <taxon>Peronosporomycetes</taxon>
        <taxon>Peronosporales</taxon>
        <taxon>Peronosporaceae</taxon>
        <taxon>Phytophthora</taxon>
    </lineage>
</organism>
<reference evidence="3" key="1">
    <citation type="journal article" date="2009" name="Nature">
        <title>Genome sequence and analysis of the Irish potato famine pathogen Phytophthora infestans.</title>
        <authorList>
            <consortium name="The Broad Institute Genome Sequencing Platform"/>
            <person name="Haas B.J."/>
            <person name="Kamoun S."/>
            <person name="Zody M.C."/>
            <person name="Jiang R.H."/>
            <person name="Handsaker R.E."/>
            <person name="Cano L.M."/>
            <person name="Grabherr M."/>
            <person name="Kodira C.D."/>
            <person name="Raffaele S."/>
            <person name="Torto-Alalibo T."/>
            <person name="Bozkurt T.O."/>
            <person name="Ah-Fong A.M."/>
            <person name="Alvarado L."/>
            <person name="Anderson V.L."/>
            <person name="Armstrong M.R."/>
            <person name="Avrova A."/>
            <person name="Baxter L."/>
            <person name="Beynon J."/>
            <person name="Boevink P.C."/>
            <person name="Bollmann S.R."/>
            <person name="Bos J.I."/>
            <person name="Bulone V."/>
            <person name="Cai G."/>
            <person name="Cakir C."/>
            <person name="Carrington J.C."/>
            <person name="Chawner M."/>
            <person name="Conti L."/>
            <person name="Costanzo S."/>
            <person name="Ewan R."/>
            <person name="Fahlgren N."/>
            <person name="Fischbach M.A."/>
            <person name="Fugelstad J."/>
            <person name="Gilroy E.M."/>
            <person name="Gnerre S."/>
            <person name="Green P.J."/>
            <person name="Grenville-Briggs L.J."/>
            <person name="Griffith J."/>
            <person name="Grunwald N.J."/>
            <person name="Horn K."/>
            <person name="Horner N.R."/>
            <person name="Hu C.H."/>
            <person name="Huitema E."/>
            <person name="Jeong D.H."/>
            <person name="Jones A.M."/>
            <person name="Jones J.D."/>
            <person name="Jones R.W."/>
            <person name="Karlsson E.K."/>
            <person name="Kunjeti S.G."/>
            <person name="Lamour K."/>
            <person name="Liu Z."/>
            <person name="Ma L."/>
            <person name="Maclean D."/>
            <person name="Chibucos M.C."/>
            <person name="McDonald H."/>
            <person name="McWalters J."/>
            <person name="Meijer H.J."/>
            <person name="Morgan W."/>
            <person name="Morris P.F."/>
            <person name="Munro C.A."/>
            <person name="O'Neill K."/>
            <person name="Ospina-Giraldo M."/>
            <person name="Pinzon A."/>
            <person name="Pritchard L."/>
            <person name="Ramsahoye B."/>
            <person name="Ren Q."/>
            <person name="Restrepo S."/>
            <person name="Roy S."/>
            <person name="Sadanandom A."/>
            <person name="Savidor A."/>
            <person name="Schornack S."/>
            <person name="Schwartz D.C."/>
            <person name="Schumann U.D."/>
            <person name="Schwessinger B."/>
            <person name="Seyer L."/>
            <person name="Sharpe T."/>
            <person name="Silvar C."/>
            <person name="Song J."/>
            <person name="Studholme D.J."/>
            <person name="Sykes S."/>
            <person name="Thines M."/>
            <person name="van de Vondervoort P.J."/>
            <person name="Phuntumart V."/>
            <person name="Wawra S."/>
            <person name="Weide R."/>
            <person name="Win J."/>
            <person name="Young C."/>
            <person name="Zhou S."/>
            <person name="Fry W."/>
            <person name="Meyers B.C."/>
            <person name="van West P."/>
            <person name="Ristaino J."/>
            <person name="Govers F."/>
            <person name="Birch P.R."/>
            <person name="Whisson S.C."/>
            <person name="Judelson H.S."/>
            <person name="Nusbaum C."/>
        </authorList>
    </citation>
    <scope>NUCLEOTIDE SEQUENCE [LARGE SCALE GENOMIC DNA]</scope>
    <source>
        <strain evidence="3">T30-4</strain>
    </source>
</reference>
<accession>D0P3Z4</accession>
<keyword evidence="1" id="KW-0175">Coiled coil</keyword>
<dbReference type="HOGENOM" id="CLU_621837_0_0_1"/>
<sequence>MKELLLPNQNGMTAIQCAKTMNPLLATDIETCLLSRGVIVTQSSRGYVVASAISSSVGAPYLKRVDVRPNRFVACSSTASTVGLTLRANGIHYAAARAVYVQQVRSQALDELAFYGDKLLAFAASGTVGCDECRSVTTRSVAWSGSKIADLAKEATFRAKFDIFAPCKNASQQLVPGTSVMLDFAGKPEPKIAISYSGVRVPDAGYYDDDFLRGFRRGWFNIRENHDFGYDDMRVMIELPDEGIVFCRGVVFCLNKVSVFPAFRAIQSSVPFRVPCHIDGTIQFFSKYQPVNLTHTPRKEKITERPHRRTISPTILLSGGVTTFLRYTRTFLGQEVPKTWRSVERKRPIEAIKRKEAAARREIAKQEAEVKRKVAKLLCERLCKEATEKKKQNREAKAQLRETKKNEVLEARMKAKRLRERKMTAKGTLDKTVKIVYSAIV</sequence>
<evidence type="ECO:0000256" key="1">
    <source>
        <dbReference type="SAM" id="Coils"/>
    </source>
</evidence>
<dbReference type="OrthoDB" id="98960at2759"/>
<evidence type="ECO:0000313" key="2">
    <source>
        <dbReference type="EMBL" id="EEY62131.1"/>
    </source>
</evidence>
<dbReference type="InParanoid" id="D0P3Z4"/>
<dbReference type="GeneID" id="9463281"/>